<evidence type="ECO:0000256" key="8">
    <source>
        <dbReference type="ARBA" id="ARBA00022679"/>
    </source>
</evidence>
<dbReference type="GO" id="GO:0016020">
    <property type="term" value="C:membrane"/>
    <property type="evidence" value="ECO:0007669"/>
    <property type="project" value="UniProtKB-SubCell"/>
</dbReference>
<comment type="similarity">
    <text evidence="4">Belongs to the glycosyltransferase 2 family.</text>
</comment>
<keyword evidence="10 16" id="KW-1133">Transmembrane helix</keyword>
<keyword evidence="7" id="KW-0328">Glycosyltransferase</keyword>
<keyword evidence="11 16" id="KW-0472">Membrane</keyword>
<evidence type="ECO:0000313" key="17">
    <source>
        <dbReference type="EMBL" id="KAF4511290.1"/>
    </source>
</evidence>
<accession>A0A8H4PVS3</accession>
<evidence type="ECO:0000256" key="5">
    <source>
        <dbReference type="ARBA" id="ARBA00012699"/>
    </source>
</evidence>
<evidence type="ECO:0000256" key="14">
    <source>
        <dbReference type="ARBA" id="ARBA00032575"/>
    </source>
</evidence>
<dbReference type="Pfam" id="PF13506">
    <property type="entry name" value="Glyco_transf_21"/>
    <property type="match status" value="1"/>
</dbReference>
<dbReference type="EC" id="2.4.1.80" evidence="5"/>
<evidence type="ECO:0000256" key="11">
    <source>
        <dbReference type="ARBA" id="ARBA00023136"/>
    </source>
</evidence>
<evidence type="ECO:0000256" key="9">
    <source>
        <dbReference type="ARBA" id="ARBA00022692"/>
    </source>
</evidence>
<comment type="pathway">
    <text evidence="3">Sphingolipid metabolism.</text>
</comment>
<evidence type="ECO:0000256" key="16">
    <source>
        <dbReference type="SAM" id="Phobius"/>
    </source>
</evidence>
<dbReference type="PANTHER" id="PTHR12726">
    <property type="entry name" value="CERAMIDE GLUCOSYLTRANSFERASE"/>
    <property type="match status" value="1"/>
</dbReference>
<dbReference type="SUPFAM" id="SSF53448">
    <property type="entry name" value="Nucleotide-diphospho-sugar transferases"/>
    <property type="match status" value="1"/>
</dbReference>
<dbReference type="InterPro" id="IPR029044">
    <property type="entry name" value="Nucleotide-diphossugar_trans"/>
</dbReference>
<feature type="transmembrane region" description="Helical" evidence="16">
    <location>
        <begin position="12"/>
        <end position="37"/>
    </location>
</feature>
<evidence type="ECO:0000256" key="12">
    <source>
        <dbReference type="ARBA" id="ARBA00031017"/>
    </source>
</evidence>
<dbReference type="EMBL" id="JAAVMX010000003">
    <property type="protein sequence ID" value="KAF4511290.1"/>
    <property type="molecule type" value="Genomic_DNA"/>
</dbReference>
<keyword evidence="8" id="KW-0808">Transferase</keyword>
<feature type="transmembrane region" description="Helical" evidence="16">
    <location>
        <begin position="405"/>
        <end position="426"/>
    </location>
</feature>
<dbReference type="InterPro" id="IPR025993">
    <property type="entry name" value="Ceramide_glucosylTrfase"/>
</dbReference>
<dbReference type="AlphaFoldDB" id="A0A8H4PVS3"/>
<evidence type="ECO:0000313" key="18">
    <source>
        <dbReference type="Proteomes" id="UP000557566"/>
    </source>
</evidence>
<dbReference type="Proteomes" id="UP000557566">
    <property type="component" value="Unassembled WGS sequence"/>
</dbReference>
<gene>
    <name evidence="17" type="ORF">G6O67_003099</name>
</gene>
<dbReference type="OrthoDB" id="1483400at2759"/>
<evidence type="ECO:0000256" key="1">
    <source>
        <dbReference type="ARBA" id="ARBA00004141"/>
    </source>
</evidence>
<sequence length="536" mass="58775">MFEMVPLIETAALICLVWSVGIVAVQLIGIGAVFRYYSRRPNPPVSSRLGQDAPAVTIIRPVKGIEPQLYECIASTFRQDYPIDKVSIRLCIGDENDSAYPVLKKLVADFPAFDVQVLVESRDPALHGPAAYLNLGPNPKIRNISRAYREAKGDIVWIIDCNVWASSGVLGRMVDKLAGIADGQRSVTPYKFVHQMPFLVDTVDDGIGPSSPTSQATVPPAAETSPGAEPSRAATDGAIMRICRNGGGRLDEMFFGTTHVKFYGAINAVGVAPCIVGKSNMFRKSHLDQVTTPSRNPLIANSLVRPTGVDYFSHNICEDHLIGDLLWRSEIPGHQNHGMVWGDLAVQPMVGMSVAAYAARRIRWLRARKFTVLVATLVEPGVESLVCCGYLSFAVTTLPWFRAHLGIPQTWIATALIWVACVMAWMSVDRIVFGLLHAGNTVEVDDDTPPFARGTSHAAGKTRRAFGSWCLAWLGRELLALPVWTWAVLLGTTVKWRGKTFDVRLDTSVVEVTEKTLARKGSRTPELERASKDRLD</sequence>
<keyword evidence="9 16" id="KW-0812">Transmembrane</keyword>
<dbReference type="PANTHER" id="PTHR12726:SF0">
    <property type="entry name" value="CERAMIDE GLUCOSYLTRANSFERASE"/>
    <property type="match status" value="1"/>
</dbReference>
<evidence type="ECO:0000256" key="13">
    <source>
        <dbReference type="ARBA" id="ARBA00031543"/>
    </source>
</evidence>
<proteinExistence type="inferred from homology"/>
<name>A0A8H4PVS3_9HYPO</name>
<comment type="caution">
    <text evidence="17">The sequence shown here is derived from an EMBL/GenBank/DDBJ whole genome shotgun (WGS) entry which is preliminary data.</text>
</comment>
<dbReference type="Gene3D" id="3.90.550.10">
    <property type="entry name" value="Spore Coat Polysaccharide Biosynthesis Protein SpsA, Chain A"/>
    <property type="match status" value="1"/>
</dbReference>
<dbReference type="GO" id="GO:0008120">
    <property type="term" value="F:ceramide glucosyltransferase activity"/>
    <property type="evidence" value="ECO:0007669"/>
    <property type="project" value="UniProtKB-EC"/>
</dbReference>
<comment type="pathway">
    <text evidence="2">Lipid metabolism; sphingolipid metabolism.</text>
</comment>
<evidence type="ECO:0000256" key="10">
    <source>
        <dbReference type="ARBA" id="ARBA00022989"/>
    </source>
</evidence>
<evidence type="ECO:0000256" key="3">
    <source>
        <dbReference type="ARBA" id="ARBA00004991"/>
    </source>
</evidence>
<dbReference type="GO" id="GO:0006679">
    <property type="term" value="P:glucosylceramide biosynthetic process"/>
    <property type="evidence" value="ECO:0007669"/>
    <property type="project" value="TreeGrafter"/>
</dbReference>
<keyword evidence="18" id="KW-1185">Reference proteome</keyword>
<evidence type="ECO:0000256" key="6">
    <source>
        <dbReference type="ARBA" id="ARBA00019988"/>
    </source>
</evidence>
<feature type="transmembrane region" description="Helical" evidence="16">
    <location>
        <begin position="370"/>
        <end position="393"/>
    </location>
</feature>
<evidence type="ECO:0000256" key="7">
    <source>
        <dbReference type="ARBA" id="ARBA00022676"/>
    </source>
</evidence>
<reference evidence="17 18" key="1">
    <citation type="journal article" date="2020" name="Genome Biol. Evol.">
        <title>A new high-quality draft genome assembly of the Chinese cordyceps Ophiocordyceps sinensis.</title>
        <authorList>
            <person name="Shu R."/>
            <person name="Zhang J."/>
            <person name="Meng Q."/>
            <person name="Zhang H."/>
            <person name="Zhou G."/>
            <person name="Li M."/>
            <person name="Wu P."/>
            <person name="Zhao Y."/>
            <person name="Chen C."/>
            <person name="Qin Q."/>
        </authorList>
    </citation>
    <scope>NUCLEOTIDE SEQUENCE [LARGE SCALE GENOMIC DNA]</scope>
    <source>
        <strain evidence="17 18">IOZ07</strain>
    </source>
</reference>
<protein>
    <recommendedName>
        <fullName evidence="6">Ceramide glucosyltransferase</fullName>
        <ecNumber evidence="5">2.4.1.80</ecNumber>
    </recommendedName>
    <alternativeName>
        <fullName evidence="13">Glucosylceramide synthase</fullName>
    </alternativeName>
    <alternativeName>
        <fullName evidence="14">UDP-glucose ceramide glucosyltransferase</fullName>
    </alternativeName>
    <alternativeName>
        <fullName evidence="12">UDP-glucose:N-acylsphingosine D-glucosyltransferase</fullName>
    </alternativeName>
</protein>
<comment type="subcellular location">
    <subcellularLocation>
        <location evidence="1">Membrane</location>
        <topology evidence="1">Multi-pass membrane protein</topology>
    </subcellularLocation>
</comment>
<evidence type="ECO:0000256" key="4">
    <source>
        <dbReference type="ARBA" id="ARBA00006739"/>
    </source>
</evidence>
<organism evidence="17 18">
    <name type="scientific">Ophiocordyceps sinensis</name>
    <dbReference type="NCBI Taxonomy" id="72228"/>
    <lineage>
        <taxon>Eukaryota</taxon>
        <taxon>Fungi</taxon>
        <taxon>Dikarya</taxon>
        <taxon>Ascomycota</taxon>
        <taxon>Pezizomycotina</taxon>
        <taxon>Sordariomycetes</taxon>
        <taxon>Hypocreomycetidae</taxon>
        <taxon>Hypocreales</taxon>
        <taxon>Ophiocordycipitaceae</taxon>
        <taxon>Ophiocordyceps</taxon>
    </lineage>
</organism>
<feature type="region of interest" description="Disordered" evidence="15">
    <location>
        <begin position="209"/>
        <end position="234"/>
    </location>
</feature>
<evidence type="ECO:0000256" key="2">
    <source>
        <dbReference type="ARBA" id="ARBA00004760"/>
    </source>
</evidence>
<evidence type="ECO:0000256" key="15">
    <source>
        <dbReference type="SAM" id="MobiDB-lite"/>
    </source>
</evidence>
<dbReference type="UniPathway" id="UPA00222"/>